<dbReference type="InterPro" id="IPR020806">
    <property type="entry name" value="PKS_PP-bd"/>
</dbReference>
<evidence type="ECO:0000256" key="3">
    <source>
        <dbReference type="ARBA" id="ARBA00022679"/>
    </source>
</evidence>
<dbReference type="OrthoDB" id="9765680at2"/>
<feature type="domain" description="Carrier" evidence="4">
    <location>
        <begin position="682"/>
        <end position="757"/>
    </location>
</feature>
<organism evidence="6 7">
    <name type="scientific">Brevibacillus fortis</name>
    <dbReference type="NCBI Taxonomy" id="2126352"/>
    <lineage>
        <taxon>Bacteria</taxon>
        <taxon>Bacillati</taxon>
        <taxon>Bacillota</taxon>
        <taxon>Bacilli</taxon>
        <taxon>Bacillales</taxon>
        <taxon>Paenibacillaceae</taxon>
        <taxon>Brevibacillus</taxon>
    </lineage>
</organism>
<sequence>MSKPLGLNRVKLNKQQTDAHSIESKPNQHDIAVIGAACRFGSAENPADFWRLLQAGQDCVRELPKERQNDLIPLLLAKGLTMEQIQFREAAYLNEIDKFDPQFFGLSPKEASQMDPNQRLFLLTCWEAIEDAGYGGTMLAGSRTGVYLGFSSDFGEEYRRMIRELEPEALSTSIIGNMKSVIASRISYMLDLKGPSMLVDTSCSSSLMAVHLACQAIRRGECEMALAGGVKLILLSLQDGSNDLGILSQSGRTRPFDNDSDGTGVGEGVGAVLLKPLTKALADGDSIYAVIKGSAANQDGHSFGLTAPNSLAQAEVIQQAWKDAQIDPETLSYIEVHSIGTKLGDPMEMDGLERAFRPYTNRRQFCGIGSVKTNIGHTDHVAGMAGLFKVILSLKQKQIPPHLHFQRANRMIPFEQSPIYIHDKLTEWEPEQSVRRAGISSFGMSGTNVHLVVEEAPGFIQPPKQDEGFQAIALSAKSKESLSNLLLRFQNWTRKPVEELPTLESLSFTANTGRSHYGYRLLLICRDMDDFSAKINKLCASDWTTLSEPDIFFGWHKVISHEKADREPGILTEAEQQAMNKATSALLQKLLLAQNKELSDLKELGELYVSGADVRWSSLYTFKKPRRVHLPVYPFERKRCWLDIASLHSRGEDARREKDNDAPQKSADAKLPNVVVRGRKHDTYTVLEQELAHIWGYVLGLEEIDVYDSFYELGGDSIIAIRVISEISKRVNREVEVKDLLTHLTISEFAAFLDSARHEVEQVAIAEAAVTATAAQIVHQRNTKPAHGTQIKRSTYADVSHLSWRQWNCYDRGLALLMEEQDAHLIPYFKLFLGLKRGYQLDTEGYPYSYREHAEVMGYLSDEEMLYKFGYRVNLVPVARLDELHESIIRQLDQGKPVMVAFDEYYTFYTPQYQKEHTDHLTVITGYDHDKQVYTIINHNHLTRGQAQRIQYDKFSTTYQTLEEIYANIEPHSRLIMVLDRVTDDEASLRYSAEQELLRLLKAIESKQEVGRELTLLLSLTEQPDTYFDQANLNELYVQLGGKELWMETLLDGYIPQADQSVRELAEDIVQTSNNVVNRYALSLYKEKMLKRSDMEAAVDKLRSLTSQFLQQVFALRERDSDIR</sequence>
<evidence type="ECO:0000259" key="5">
    <source>
        <dbReference type="PROSITE" id="PS52004"/>
    </source>
</evidence>
<dbReference type="InterPro" id="IPR014030">
    <property type="entry name" value="Ketoacyl_synth_N"/>
</dbReference>
<dbReference type="GO" id="GO:0004312">
    <property type="term" value="F:fatty acid synthase activity"/>
    <property type="evidence" value="ECO:0007669"/>
    <property type="project" value="TreeGrafter"/>
</dbReference>
<gene>
    <name evidence="6" type="ORF">C7R93_21460</name>
</gene>
<dbReference type="SMART" id="SM00823">
    <property type="entry name" value="PKS_PP"/>
    <property type="match status" value="1"/>
</dbReference>
<keyword evidence="7" id="KW-1185">Reference proteome</keyword>
<dbReference type="GO" id="GO:0005886">
    <property type="term" value="C:plasma membrane"/>
    <property type="evidence" value="ECO:0007669"/>
    <property type="project" value="TreeGrafter"/>
</dbReference>
<dbReference type="SMART" id="SM00825">
    <property type="entry name" value="PKS_KS"/>
    <property type="match status" value="1"/>
</dbReference>
<dbReference type="Gene3D" id="3.40.47.10">
    <property type="match status" value="1"/>
</dbReference>
<proteinExistence type="predicted"/>
<dbReference type="InterPro" id="IPR036736">
    <property type="entry name" value="ACP-like_sf"/>
</dbReference>
<dbReference type="SUPFAM" id="SSF47336">
    <property type="entry name" value="ACP-like"/>
    <property type="match status" value="1"/>
</dbReference>
<dbReference type="Gene3D" id="3.90.70.10">
    <property type="entry name" value="Cysteine proteinases"/>
    <property type="match status" value="1"/>
</dbReference>
<dbReference type="SUPFAM" id="SSF53901">
    <property type="entry name" value="Thiolase-like"/>
    <property type="match status" value="1"/>
</dbReference>
<dbReference type="AlphaFoldDB" id="A0A2P7UW81"/>
<dbReference type="RefSeq" id="WP_106840728.1">
    <property type="nucleotide sequence ID" value="NZ_JBCNIW010000025.1"/>
</dbReference>
<dbReference type="Pfam" id="PF00109">
    <property type="entry name" value="ketoacyl-synt"/>
    <property type="match status" value="1"/>
</dbReference>
<keyword evidence="3" id="KW-0808">Transferase</keyword>
<dbReference type="InterPro" id="IPR020841">
    <property type="entry name" value="PKS_Beta-ketoAc_synthase_dom"/>
</dbReference>
<dbReference type="GO" id="GO:0005737">
    <property type="term" value="C:cytoplasm"/>
    <property type="evidence" value="ECO:0007669"/>
    <property type="project" value="TreeGrafter"/>
</dbReference>
<evidence type="ECO:0000313" key="7">
    <source>
        <dbReference type="Proteomes" id="UP000240419"/>
    </source>
</evidence>
<evidence type="ECO:0000259" key="4">
    <source>
        <dbReference type="PROSITE" id="PS50075"/>
    </source>
</evidence>
<dbReference type="Gene3D" id="1.10.1200.10">
    <property type="entry name" value="ACP-like"/>
    <property type="match status" value="1"/>
</dbReference>
<dbReference type="PROSITE" id="PS50075">
    <property type="entry name" value="CARRIER"/>
    <property type="match status" value="1"/>
</dbReference>
<dbReference type="PROSITE" id="PS52004">
    <property type="entry name" value="KS3_2"/>
    <property type="match status" value="1"/>
</dbReference>
<dbReference type="Pfam" id="PF14399">
    <property type="entry name" value="BtrH_N"/>
    <property type="match status" value="1"/>
</dbReference>
<dbReference type="InterPro" id="IPR009081">
    <property type="entry name" value="PP-bd_ACP"/>
</dbReference>
<dbReference type="Pfam" id="PF02801">
    <property type="entry name" value="Ketoacyl-synt_C"/>
    <property type="match status" value="1"/>
</dbReference>
<keyword evidence="2" id="KW-0597">Phosphoprotein</keyword>
<dbReference type="CDD" id="cd00833">
    <property type="entry name" value="PKS"/>
    <property type="match status" value="1"/>
</dbReference>
<dbReference type="InterPro" id="IPR032821">
    <property type="entry name" value="PKS_assoc"/>
</dbReference>
<dbReference type="InterPro" id="IPR016039">
    <property type="entry name" value="Thiolase-like"/>
</dbReference>
<dbReference type="Pfam" id="PF16197">
    <property type="entry name" value="KAsynt_C_assoc"/>
    <property type="match status" value="1"/>
</dbReference>
<dbReference type="GO" id="GO:0006633">
    <property type="term" value="P:fatty acid biosynthetic process"/>
    <property type="evidence" value="ECO:0007669"/>
    <property type="project" value="TreeGrafter"/>
</dbReference>
<dbReference type="PANTHER" id="PTHR43775">
    <property type="entry name" value="FATTY ACID SYNTHASE"/>
    <property type="match status" value="1"/>
</dbReference>
<dbReference type="InterPro" id="IPR014031">
    <property type="entry name" value="Ketoacyl_synth_C"/>
</dbReference>
<dbReference type="PANTHER" id="PTHR43775:SF37">
    <property type="entry name" value="SI:DKEY-61P9.11"/>
    <property type="match status" value="1"/>
</dbReference>
<protein>
    <submittedName>
        <fullName evidence="6">Polyketide synthase</fullName>
    </submittedName>
</protein>
<feature type="domain" description="Ketosynthase family 3 (KS3)" evidence="5">
    <location>
        <begin position="28"/>
        <end position="455"/>
    </location>
</feature>
<comment type="caution">
    <text evidence="6">The sequence shown here is derived from an EMBL/GenBank/DDBJ whole genome shotgun (WGS) entry which is preliminary data.</text>
</comment>
<evidence type="ECO:0000313" key="6">
    <source>
        <dbReference type="EMBL" id="PSJ91209.1"/>
    </source>
</evidence>
<dbReference type="Pfam" id="PF00550">
    <property type="entry name" value="PP-binding"/>
    <property type="match status" value="1"/>
</dbReference>
<evidence type="ECO:0000256" key="2">
    <source>
        <dbReference type="ARBA" id="ARBA00022553"/>
    </source>
</evidence>
<dbReference type="Proteomes" id="UP000240419">
    <property type="component" value="Unassembled WGS sequence"/>
</dbReference>
<evidence type="ECO:0000256" key="1">
    <source>
        <dbReference type="ARBA" id="ARBA00022450"/>
    </source>
</evidence>
<dbReference type="PROSITE" id="PS00012">
    <property type="entry name" value="PHOSPHOPANTETHEINE"/>
    <property type="match status" value="1"/>
</dbReference>
<keyword evidence="1" id="KW-0596">Phosphopantetheine</keyword>
<dbReference type="GO" id="GO:0071770">
    <property type="term" value="P:DIM/DIP cell wall layer assembly"/>
    <property type="evidence" value="ECO:0007669"/>
    <property type="project" value="TreeGrafter"/>
</dbReference>
<dbReference type="InterPro" id="IPR026935">
    <property type="entry name" value="BtrH_N"/>
</dbReference>
<accession>A0A2P7UW81</accession>
<dbReference type="SMART" id="SM01294">
    <property type="entry name" value="PKS_PP_betabranch"/>
    <property type="match status" value="1"/>
</dbReference>
<dbReference type="GO" id="GO:0031177">
    <property type="term" value="F:phosphopantetheine binding"/>
    <property type="evidence" value="ECO:0007669"/>
    <property type="project" value="InterPro"/>
</dbReference>
<dbReference type="InterPro" id="IPR050091">
    <property type="entry name" value="PKS_NRPS_Biosynth_Enz"/>
</dbReference>
<dbReference type="Gene3D" id="1.10.1240.100">
    <property type="match status" value="1"/>
</dbReference>
<name>A0A2P7UW81_9BACL</name>
<reference evidence="6 7" key="1">
    <citation type="submission" date="2018-03" db="EMBL/GenBank/DDBJ databases">
        <title>Brevisbacillus phylogenomics.</title>
        <authorList>
            <person name="Dunlap C."/>
        </authorList>
    </citation>
    <scope>NUCLEOTIDE SEQUENCE [LARGE SCALE GENOMIC DNA]</scope>
    <source>
        <strain evidence="6 7">NRRL NRS-1210</strain>
    </source>
</reference>
<dbReference type="InterPro" id="IPR006162">
    <property type="entry name" value="Ppantetheine_attach_site"/>
</dbReference>
<dbReference type="EMBL" id="PXZM01000036">
    <property type="protein sequence ID" value="PSJ91209.1"/>
    <property type="molecule type" value="Genomic_DNA"/>
</dbReference>